<keyword evidence="3" id="KW-1015">Disulfide bond</keyword>
<dbReference type="AlphaFoldDB" id="A0AA49GIS5"/>
<evidence type="ECO:0000256" key="2">
    <source>
        <dbReference type="ARBA" id="ARBA00022748"/>
    </source>
</evidence>
<dbReference type="GO" id="GO:0030313">
    <property type="term" value="C:cell envelope"/>
    <property type="evidence" value="ECO:0007669"/>
    <property type="project" value="UniProtKB-SubCell"/>
</dbReference>
<reference evidence="7" key="1">
    <citation type="journal article" date="2023" name="Comput. Struct. Biotechnol. J.">
        <title>Discovery of a novel marine Bacteroidetes with a rich repertoire of carbohydrate-active enzymes.</title>
        <authorList>
            <person name="Chen B."/>
            <person name="Liu G."/>
            <person name="Chen Q."/>
            <person name="Wang H."/>
            <person name="Liu L."/>
            <person name="Tang K."/>
        </authorList>
    </citation>
    <scope>NUCLEOTIDE SEQUENCE</scope>
    <source>
        <strain evidence="7">TK19036</strain>
    </source>
</reference>
<dbReference type="InterPro" id="IPR000866">
    <property type="entry name" value="AhpC/TSA"/>
</dbReference>
<dbReference type="GO" id="GO:0016209">
    <property type="term" value="F:antioxidant activity"/>
    <property type="evidence" value="ECO:0007669"/>
    <property type="project" value="InterPro"/>
</dbReference>
<evidence type="ECO:0000313" key="7">
    <source>
        <dbReference type="EMBL" id="WKN35497.1"/>
    </source>
</evidence>
<proteinExistence type="predicted"/>
<evidence type="ECO:0000259" key="6">
    <source>
        <dbReference type="PROSITE" id="PS51352"/>
    </source>
</evidence>
<dbReference type="InterPro" id="IPR025380">
    <property type="entry name" value="DUF4369"/>
</dbReference>
<protein>
    <submittedName>
        <fullName evidence="7">TlpA disulfide reductase family protein</fullName>
    </submittedName>
</protein>
<feature type="chain" id="PRO_5041220585" evidence="5">
    <location>
        <begin position="21"/>
        <end position="380"/>
    </location>
</feature>
<evidence type="ECO:0000256" key="3">
    <source>
        <dbReference type="ARBA" id="ARBA00023157"/>
    </source>
</evidence>
<dbReference type="PROSITE" id="PS51352">
    <property type="entry name" value="THIOREDOXIN_2"/>
    <property type="match status" value="1"/>
</dbReference>
<name>A0AA49GIS5_9BACT</name>
<sequence>MTRYRFFIYTLLLFSSYSCTEGQSTTSTETINSNQVRIEGKVRHPLKAGHLVLERIGGSEISVVDTLIVTSDSTFRYSLHDIQPGFYRLNFFDRQYVNLVLSNENVRITADGDRPDGEVEVTGSTDTDYFYAINNIMQQMQQQINGMNADYMKARSEEDMEAMQEIEQRYLLIEKENNEKIKSKIEEMGNSIAAFYAVNFLDAEKEFPFLSNLADKFQEALPNSPYTQQLVEQVESLRTLAIGMPAPDINLPNPAGDTVSLSSLEGNYVMIDFWAAWCKPCRMENPNVVRLYNKYKGEGFEIYGVSLDRSREDWVEAIKKDQLTWKHVSDLQYFNSQAAKLYNINAIPATVLIDPKGKIIAKNLRGQALEQKLAEIFGDA</sequence>
<dbReference type="GO" id="GO:0017004">
    <property type="term" value="P:cytochrome complex assembly"/>
    <property type="evidence" value="ECO:0007669"/>
    <property type="project" value="UniProtKB-KW"/>
</dbReference>
<dbReference type="Pfam" id="PF14289">
    <property type="entry name" value="DUF4369"/>
    <property type="match status" value="1"/>
</dbReference>
<evidence type="ECO:0000256" key="1">
    <source>
        <dbReference type="ARBA" id="ARBA00004196"/>
    </source>
</evidence>
<evidence type="ECO:0000256" key="4">
    <source>
        <dbReference type="ARBA" id="ARBA00023284"/>
    </source>
</evidence>
<evidence type="ECO:0000256" key="5">
    <source>
        <dbReference type="SAM" id="SignalP"/>
    </source>
</evidence>
<dbReference type="PANTHER" id="PTHR42852:SF6">
    <property type="entry name" value="THIOL:DISULFIDE INTERCHANGE PROTEIN DSBE"/>
    <property type="match status" value="1"/>
</dbReference>
<comment type="subcellular location">
    <subcellularLocation>
        <location evidence="1">Cell envelope</location>
    </subcellularLocation>
</comment>
<dbReference type="InterPro" id="IPR050553">
    <property type="entry name" value="Thioredoxin_ResA/DsbE_sf"/>
</dbReference>
<dbReference type="SUPFAM" id="SSF52833">
    <property type="entry name" value="Thioredoxin-like"/>
    <property type="match status" value="1"/>
</dbReference>
<dbReference type="InterPro" id="IPR013766">
    <property type="entry name" value="Thioredoxin_domain"/>
</dbReference>
<dbReference type="PROSITE" id="PS51257">
    <property type="entry name" value="PROKAR_LIPOPROTEIN"/>
    <property type="match status" value="1"/>
</dbReference>
<dbReference type="GO" id="GO:0016491">
    <property type="term" value="F:oxidoreductase activity"/>
    <property type="evidence" value="ECO:0007669"/>
    <property type="project" value="InterPro"/>
</dbReference>
<gene>
    <name evidence="7" type="ORF">K4G66_24285</name>
</gene>
<feature type="domain" description="Thioredoxin" evidence="6">
    <location>
        <begin position="240"/>
        <end position="380"/>
    </location>
</feature>
<dbReference type="InterPro" id="IPR036249">
    <property type="entry name" value="Thioredoxin-like_sf"/>
</dbReference>
<organism evidence="7">
    <name type="scientific">Roseihalotalea indica</name>
    <dbReference type="NCBI Taxonomy" id="2867963"/>
    <lineage>
        <taxon>Bacteria</taxon>
        <taxon>Pseudomonadati</taxon>
        <taxon>Bacteroidota</taxon>
        <taxon>Cytophagia</taxon>
        <taxon>Cytophagales</taxon>
        <taxon>Catalimonadaceae</taxon>
        <taxon>Roseihalotalea</taxon>
    </lineage>
</organism>
<keyword evidence="5" id="KW-0732">Signal</keyword>
<feature type="signal peptide" evidence="5">
    <location>
        <begin position="1"/>
        <end position="20"/>
    </location>
</feature>
<dbReference type="Pfam" id="PF00578">
    <property type="entry name" value="AhpC-TSA"/>
    <property type="match status" value="1"/>
</dbReference>
<dbReference type="CDD" id="cd02966">
    <property type="entry name" value="TlpA_like_family"/>
    <property type="match status" value="1"/>
</dbReference>
<dbReference type="EMBL" id="CP120682">
    <property type="protein sequence ID" value="WKN35497.1"/>
    <property type="molecule type" value="Genomic_DNA"/>
</dbReference>
<dbReference type="PANTHER" id="PTHR42852">
    <property type="entry name" value="THIOL:DISULFIDE INTERCHANGE PROTEIN DSBE"/>
    <property type="match status" value="1"/>
</dbReference>
<keyword evidence="2" id="KW-0201">Cytochrome c-type biogenesis</keyword>
<dbReference type="Gene3D" id="3.40.30.10">
    <property type="entry name" value="Glutaredoxin"/>
    <property type="match status" value="1"/>
</dbReference>
<keyword evidence="4" id="KW-0676">Redox-active center</keyword>
<reference evidence="7" key="2">
    <citation type="journal article" date="2024" name="Antonie Van Leeuwenhoek">
        <title>Roseihalotalea indica gen. nov., sp. nov., a halophilic Bacteroidetes from mesopelagic Southwest Indian Ocean with higher carbohydrate metabolic potential.</title>
        <authorList>
            <person name="Chen B."/>
            <person name="Zhang M."/>
            <person name="Lin D."/>
            <person name="Ye J."/>
            <person name="Tang K."/>
        </authorList>
    </citation>
    <scope>NUCLEOTIDE SEQUENCE</scope>
    <source>
        <strain evidence="7">TK19036</strain>
    </source>
</reference>
<accession>A0AA49GIS5</accession>